<evidence type="ECO:0000313" key="2">
    <source>
        <dbReference type="EMBL" id="KAJ6057032.1"/>
    </source>
</evidence>
<feature type="transmembrane region" description="Helical" evidence="1">
    <location>
        <begin position="253"/>
        <end position="275"/>
    </location>
</feature>
<organism evidence="2 3">
    <name type="scientific">Penicillium canescens</name>
    <dbReference type="NCBI Taxonomy" id="5083"/>
    <lineage>
        <taxon>Eukaryota</taxon>
        <taxon>Fungi</taxon>
        <taxon>Dikarya</taxon>
        <taxon>Ascomycota</taxon>
        <taxon>Pezizomycotina</taxon>
        <taxon>Eurotiomycetes</taxon>
        <taxon>Eurotiomycetidae</taxon>
        <taxon>Eurotiales</taxon>
        <taxon>Aspergillaceae</taxon>
        <taxon>Penicillium</taxon>
    </lineage>
</organism>
<evidence type="ECO:0000313" key="3">
    <source>
        <dbReference type="Proteomes" id="UP001219568"/>
    </source>
</evidence>
<proteinExistence type="predicted"/>
<reference evidence="2" key="1">
    <citation type="journal article" date="2023" name="IMA Fungus">
        <title>Comparative genomic study of the Penicillium genus elucidates a diverse pangenome and 15 lateral gene transfer events.</title>
        <authorList>
            <person name="Petersen C."/>
            <person name="Sorensen T."/>
            <person name="Nielsen M.R."/>
            <person name="Sondergaard T.E."/>
            <person name="Sorensen J.L."/>
            <person name="Fitzpatrick D.A."/>
            <person name="Frisvad J.C."/>
            <person name="Nielsen K.L."/>
        </authorList>
    </citation>
    <scope>NUCLEOTIDE SEQUENCE</scope>
    <source>
        <strain evidence="2">IBT 15450</strain>
    </source>
</reference>
<dbReference type="Proteomes" id="UP001219568">
    <property type="component" value="Unassembled WGS sequence"/>
</dbReference>
<keyword evidence="1" id="KW-1133">Transmembrane helix</keyword>
<name>A0AAD6IN75_PENCN</name>
<protein>
    <recommendedName>
        <fullName evidence="4">Subtilisin-like serine protease</fullName>
    </recommendedName>
</protein>
<accession>A0AAD6IN75</accession>
<dbReference type="AlphaFoldDB" id="A0AAD6IN75"/>
<dbReference type="Pfam" id="PF20246">
    <property type="entry name" value="DUF6601"/>
    <property type="match status" value="1"/>
</dbReference>
<evidence type="ECO:0008006" key="4">
    <source>
        <dbReference type="Google" id="ProtNLM"/>
    </source>
</evidence>
<dbReference type="InterPro" id="IPR046536">
    <property type="entry name" value="DUF6601"/>
</dbReference>
<keyword evidence="1" id="KW-0812">Transmembrane</keyword>
<comment type="caution">
    <text evidence="2">The sequence shown here is derived from an EMBL/GenBank/DDBJ whole genome shotgun (WGS) entry which is preliminary data.</text>
</comment>
<reference evidence="2" key="2">
    <citation type="submission" date="2023-01" db="EMBL/GenBank/DDBJ databases">
        <authorList>
            <person name="Petersen C."/>
        </authorList>
    </citation>
    <scope>NUCLEOTIDE SEQUENCE</scope>
    <source>
        <strain evidence="2">IBT 15450</strain>
    </source>
</reference>
<dbReference type="EMBL" id="JAQJZL010000001">
    <property type="protein sequence ID" value="KAJ6057032.1"/>
    <property type="molecule type" value="Genomic_DNA"/>
</dbReference>
<sequence>MPRKAPFSAEVLGSKEADLDPTDTLLLPASARDEHQTVSSPTANICGFLQKDLSCKHLNNIDKFLWLAGRPMPPRPLNYQAATSREIVPDERINMHLVWESSRRIHLKPIPRYLLDHQFWDSHLICAEQCPCLSGHGYPAAARGEYLCQRKELYEYSLGLLFSYIALIQYESDFAIAQVHHLIPEKVTWEQWVILVQQLLENGAANPKNINARYLFGELRLSRLNKIYACRCGNVLRGYQFPYQTYGELFRDYLTPLTAMTIYVALVLTAMQVGLATTRLGDSLPFQRASYGFTVFSILGPLIAIMLVGFVGLLHLVNNLVETWRFKQERFAGYELLTLRSP</sequence>
<gene>
    <name evidence="2" type="ORF">N7460_000306</name>
</gene>
<keyword evidence="1" id="KW-0472">Membrane</keyword>
<dbReference type="PANTHER" id="PTHR34414:SF1">
    <property type="entry name" value="SUBTILISIN-LIKE SERINE PROTEASE"/>
    <property type="match status" value="1"/>
</dbReference>
<evidence type="ECO:0000256" key="1">
    <source>
        <dbReference type="SAM" id="Phobius"/>
    </source>
</evidence>
<dbReference type="PANTHER" id="PTHR34414">
    <property type="entry name" value="HET DOMAIN-CONTAINING PROTEIN-RELATED"/>
    <property type="match status" value="1"/>
</dbReference>
<feature type="transmembrane region" description="Helical" evidence="1">
    <location>
        <begin position="295"/>
        <end position="317"/>
    </location>
</feature>
<keyword evidence="3" id="KW-1185">Reference proteome</keyword>